<evidence type="ECO:0000313" key="3">
    <source>
        <dbReference type="EMBL" id="PSK96953.1"/>
    </source>
</evidence>
<keyword evidence="1" id="KW-0067">ATP-binding</keyword>
<accession>A0A2P8DI99</accession>
<evidence type="ECO:0000259" key="2">
    <source>
        <dbReference type="PROSITE" id="PS50975"/>
    </source>
</evidence>
<dbReference type="OrthoDB" id="3373978at2"/>
<keyword evidence="1" id="KW-0547">Nucleotide-binding</keyword>
<dbReference type="PANTHER" id="PTHR39217:SF1">
    <property type="entry name" value="GLUTATHIONE SYNTHETASE"/>
    <property type="match status" value="1"/>
</dbReference>
<organism evidence="3 4">
    <name type="scientific">Haloactinopolyspora alba</name>
    <dbReference type="NCBI Taxonomy" id="648780"/>
    <lineage>
        <taxon>Bacteria</taxon>
        <taxon>Bacillati</taxon>
        <taxon>Actinomycetota</taxon>
        <taxon>Actinomycetes</taxon>
        <taxon>Jiangellales</taxon>
        <taxon>Jiangellaceae</taxon>
        <taxon>Haloactinopolyspora</taxon>
    </lineage>
</organism>
<comment type="caution">
    <text evidence="3">The sequence shown here is derived from an EMBL/GenBank/DDBJ whole genome shotgun (WGS) entry which is preliminary data.</text>
</comment>
<dbReference type="Proteomes" id="UP000243528">
    <property type="component" value="Unassembled WGS sequence"/>
</dbReference>
<reference evidence="3 4" key="1">
    <citation type="submission" date="2018-03" db="EMBL/GenBank/DDBJ databases">
        <title>Genomic Encyclopedia of Archaeal and Bacterial Type Strains, Phase II (KMG-II): from individual species to whole genera.</title>
        <authorList>
            <person name="Goeker M."/>
        </authorList>
    </citation>
    <scope>NUCLEOTIDE SEQUENCE [LARGE SCALE GENOMIC DNA]</scope>
    <source>
        <strain evidence="3 4">DSM 45211</strain>
    </source>
</reference>
<evidence type="ECO:0000313" key="4">
    <source>
        <dbReference type="Proteomes" id="UP000243528"/>
    </source>
</evidence>
<dbReference type="SUPFAM" id="SSF56059">
    <property type="entry name" value="Glutathione synthetase ATP-binding domain-like"/>
    <property type="match status" value="1"/>
</dbReference>
<protein>
    <recommendedName>
        <fullName evidence="2">ATP-grasp domain-containing protein</fullName>
    </recommendedName>
</protein>
<dbReference type="AlphaFoldDB" id="A0A2P8DI99"/>
<dbReference type="Gene3D" id="3.30.470.20">
    <property type="entry name" value="ATP-grasp fold, B domain"/>
    <property type="match status" value="1"/>
</dbReference>
<dbReference type="InterPro" id="IPR053191">
    <property type="entry name" value="DcsG_Biosynth_Enzyme"/>
</dbReference>
<proteinExistence type="predicted"/>
<evidence type="ECO:0000256" key="1">
    <source>
        <dbReference type="PROSITE-ProRule" id="PRU00409"/>
    </source>
</evidence>
<gene>
    <name evidence="3" type="ORF">CLV30_12437</name>
</gene>
<dbReference type="PROSITE" id="PS50975">
    <property type="entry name" value="ATP_GRASP"/>
    <property type="match status" value="1"/>
</dbReference>
<keyword evidence="4" id="KW-1185">Reference proteome</keyword>
<dbReference type="EMBL" id="PYGE01000024">
    <property type="protein sequence ID" value="PSK96953.1"/>
    <property type="molecule type" value="Genomic_DNA"/>
</dbReference>
<dbReference type="PANTHER" id="PTHR39217">
    <property type="match status" value="1"/>
</dbReference>
<dbReference type="RefSeq" id="WP_106539522.1">
    <property type="nucleotide sequence ID" value="NZ_PYGE01000024.1"/>
</dbReference>
<name>A0A2P8DI99_9ACTN</name>
<dbReference type="InterPro" id="IPR011761">
    <property type="entry name" value="ATP-grasp"/>
</dbReference>
<feature type="domain" description="ATP-grasp" evidence="2">
    <location>
        <begin position="92"/>
        <end position="288"/>
    </location>
</feature>
<sequence length="294" mass="31798">MTRVALATCAQMPDLQDDDALLLEPLRERGIDATPVPWDDAEADWASFDLVVLRSTWDYARRRDEFLAWARHVPSLANPAELVEWNTDKTYLRELAAAGVPVVPTTWVDPGEAVALPADGEYVVKPAVGAGSLDTGRYRLDESAHRELAAAHVERLTAQGRTVMLQPYLAAVDEAGETAVLYLGGRFSHAIRKGPMLDGPDQGSGELFRPEQIDARNPSSAELDLARRTLDALPADGADLLYARVDMIPGADGAPVVLEVELTEPSLFLDHDAAAPARFADAVAARVSESARLP</sequence>
<dbReference type="GO" id="GO:0005524">
    <property type="term" value="F:ATP binding"/>
    <property type="evidence" value="ECO:0007669"/>
    <property type="project" value="UniProtKB-UniRule"/>
</dbReference>
<dbReference type="GO" id="GO:0046872">
    <property type="term" value="F:metal ion binding"/>
    <property type="evidence" value="ECO:0007669"/>
    <property type="project" value="InterPro"/>
</dbReference>